<protein>
    <submittedName>
        <fullName evidence="6">Uncharacterized protein</fullName>
    </submittedName>
</protein>
<proteinExistence type="predicted"/>
<evidence type="ECO:0000313" key="6">
    <source>
        <dbReference type="EnsemblPlants" id="TraesCS3A02G368700.1"/>
    </source>
</evidence>
<accession>A0A3B6ELH3</accession>
<dbReference type="InterPro" id="IPR050560">
    <property type="entry name" value="MYB_TF"/>
</dbReference>
<organism evidence="6">
    <name type="scientific">Triticum aestivum</name>
    <name type="common">Wheat</name>
    <dbReference type="NCBI Taxonomy" id="4565"/>
    <lineage>
        <taxon>Eukaryota</taxon>
        <taxon>Viridiplantae</taxon>
        <taxon>Streptophyta</taxon>
        <taxon>Embryophyta</taxon>
        <taxon>Tracheophyta</taxon>
        <taxon>Spermatophyta</taxon>
        <taxon>Magnoliopsida</taxon>
        <taxon>Liliopsida</taxon>
        <taxon>Poales</taxon>
        <taxon>Poaceae</taxon>
        <taxon>BOP clade</taxon>
        <taxon>Pooideae</taxon>
        <taxon>Triticodae</taxon>
        <taxon>Triticeae</taxon>
        <taxon>Triticinae</taxon>
        <taxon>Triticum</taxon>
    </lineage>
</organism>
<feature type="domain" description="HTH myb-type" evidence="5">
    <location>
        <begin position="155"/>
        <end position="205"/>
    </location>
</feature>
<dbReference type="OrthoDB" id="2143914at2759"/>
<dbReference type="SMART" id="SM00717">
    <property type="entry name" value="SANT"/>
    <property type="match status" value="2"/>
</dbReference>
<reference evidence="6" key="1">
    <citation type="submission" date="2018-08" db="EMBL/GenBank/DDBJ databases">
        <authorList>
            <person name="Rossello M."/>
        </authorList>
    </citation>
    <scope>NUCLEOTIDE SEQUENCE [LARGE SCALE GENOMIC DNA]</scope>
    <source>
        <strain evidence="6">cv. Chinese Spring</strain>
    </source>
</reference>
<evidence type="ECO:0000256" key="3">
    <source>
        <dbReference type="SAM" id="MobiDB-lite"/>
    </source>
</evidence>
<dbReference type="PROSITE" id="PS50090">
    <property type="entry name" value="MYB_LIKE"/>
    <property type="match status" value="2"/>
</dbReference>
<evidence type="ECO:0000259" key="5">
    <source>
        <dbReference type="PROSITE" id="PS51294"/>
    </source>
</evidence>
<dbReference type="InterPro" id="IPR009057">
    <property type="entry name" value="Homeodomain-like_sf"/>
</dbReference>
<keyword evidence="1" id="KW-0677">Repeat</keyword>
<evidence type="ECO:0000259" key="4">
    <source>
        <dbReference type="PROSITE" id="PS50090"/>
    </source>
</evidence>
<dbReference type="SMR" id="A0A3B6ELH3"/>
<dbReference type="GO" id="GO:0006355">
    <property type="term" value="P:regulation of DNA-templated transcription"/>
    <property type="evidence" value="ECO:0000318"/>
    <property type="project" value="GO_Central"/>
</dbReference>
<evidence type="ECO:0000256" key="1">
    <source>
        <dbReference type="ARBA" id="ARBA00022737"/>
    </source>
</evidence>
<dbReference type="PANTHER" id="PTHR45614">
    <property type="entry name" value="MYB PROTEIN-RELATED"/>
    <property type="match status" value="1"/>
</dbReference>
<feature type="domain" description="Myb-like" evidence="4">
    <location>
        <begin position="211"/>
        <end position="253"/>
    </location>
</feature>
<dbReference type="CDD" id="cd00167">
    <property type="entry name" value="SANT"/>
    <property type="match status" value="2"/>
</dbReference>
<dbReference type="Proteomes" id="UP000019116">
    <property type="component" value="Chromosome 3A"/>
</dbReference>
<dbReference type="InterPro" id="IPR001005">
    <property type="entry name" value="SANT/Myb"/>
</dbReference>
<dbReference type="GO" id="GO:0000981">
    <property type="term" value="F:DNA-binding transcription factor activity, RNA polymerase II-specific"/>
    <property type="evidence" value="ECO:0000318"/>
    <property type="project" value="GO_Central"/>
</dbReference>
<dbReference type="Pfam" id="PF00249">
    <property type="entry name" value="Myb_DNA-binding"/>
    <property type="match status" value="2"/>
</dbReference>
<sequence length="453" mass="49497">MMRVPGSSSRQRLAFFPVPDSSPLSLARFLEIPPPFADLLLCFQVPTSGDGVVGGDAFEPGAGGGGSHVGGRARQVRKVHPEPCPWFSPLPASWQRSGRIPRHGIARFRLGHASLHLPEGTHAAAGYGAEAVPVEIPVVRRQRPAAKNDGATPFRGPWTEEEDELLRRLVDEHGEHKWATISEHLPGRIGKQCRERWTNHVRPGIKKEHIWTEADDIMLIDAHKVHGNRWSSIARCLPGRSENAVKNHWNATKRSLKSKRRFKKKTSQQAAPGQFTLLEEYIRDKMMADENVAPPSPSAGVAYDGQIVPCAAAMLAVSSPHGMGQYLHPANAAGSSSQAGMMNLSVPLPDLNAYSGEMLERYYYPTYSNNLLPYGPEPAFPQMFSAQGRMHAACTNLNLFPLPQHPGGGYYGSETGRSSAGGSSNQDEDVAQMASREFQTSEDEATLDLTGFN</sequence>
<dbReference type="GO" id="GO:0005634">
    <property type="term" value="C:nucleus"/>
    <property type="evidence" value="ECO:0000318"/>
    <property type="project" value="GO_Central"/>
</dbReference>
<feature type="compositionally biased region" description="Polar residues" evidence="3">
    <location>
        <begin position="415"/>
        <end position="425"/>
    </location>
</feature>
<reference evidence="6" key="2">
    <citation type="submission" date="2018-10" db="UniProtKB">
        <authorList>
            <consortium name="EnsemblPlants"/>
        </authorList>
    </citation>
    <scope>IDENTIFICATION</scope>
</reference>
<keyword evidence="2" id="KW-0238">DNA-binding</keyword>
<dbReference type="AlphaFoldDB" id="A0A3B6ELH3"/>
<dbReference type="OMA" id="IMLIDAH"/>
<evidence type="ECO:0000256" key="2">
    <source>
        <dbReference type="ARBA" id="ARBA00023125"/>
    </source>
</evidence>
<dbReference type="SUPFAM" id="SSF46689">
    <property type="entry name" value="Homeodomain-like"/>
    <property type="match status" value="1"/>
</dbReference>
<dbReference type="GO" id="GO:0000978">
    <property type="term" value="F:RNA polymerase II cis-regulatory region sequence-specific DNA binding"/>
    <property type="evidence" value="ECO:0000318"/>
    <property type="project" value="GO_Central"/>
</dbReference>
<dbReference type="InterPro" id="IPR017930">
    <property type="entry name" value="Myb_dom"/>
</dbReference>
<dbReference type="PANTHER" id="PTHR45614:SF284">
    <property type="match status" value="1"/>
</dbReference>
<dbReference type="PaxDb" id="4565-Traes_3AL_152A7186A.1"/>
<feature type="domain" description="Myb-like" evidence="4">
    <location>
        <begin position="155"/>
        <end position="201"/>
    </location>
</feature>
<dbReference type="STRING" id="4565.A0A3B6ELH3"/>
<name>A0A3B6ELH3_WHEAT</name>
<dbReference type="FunFam" id="1.10.10.60:FF:000010">
    <property type="entry name" value="Transcriptional activator Myb isoform A"/>
    <property type="match status" value="1"/>
</dbReference>
<evidence type="ECO:0000313" key="7">
    <source>
        <dbReference type="Proteomes" id="UP000019116"/>
    </source>
</evidence>
<dbReference type="Gene3D" id="1.10.10.60">
    <property type="entry name" value="Homeodomain-like"/>
    <property type="match status" value="2"/>
</dbReference>
<feature type="domain" description="HTH myb-type" evidence="5">
    <location>
        <begin position="211"/>
        <end position="257"/>
    </location>
</feature>
<dbReference type="Gramene" id="TraesCS3A02G368700.1">
    <property type="protein sequence ID" value="TraesCS3A02G368700.1"/>
    <property type="gene ID" value="TraesCS3A02G368700"/>
</dbReference>
<dbReference type="Gramene" id="TraesCS3A03G0874500.1">
    <property type="protein sequence ID" value="TraesCS3A03G0874500.1.CDS"/>
    <property type="gene ID" value="TraesCS3A03G0874500"/>
</dbReference>
<feature type="region of interest" description="Disordered" evidence="3">
    <location>
        <begin position="408"/>
        <end position="453"/>
    </location>
</feature>
<dbReference type="EnsemblPlants" id="TraesCS3A02G368700.1">
    <property type="protein sequence ID" value="TraesCS3A02G368700.1"/>
    <property type="gene ID" value="TraesCS3A02G368700"/>
</dbReference>
<keyword evidence="7" id="KW-1185">Reference proteome</keyword>
<dbReference type="PROSITE" id="PS51294">
    <property type="entry name" value="HTH_MYB"/>
    <property type="match status" value="2"/>
</dbReference>